<dbReference type="EnsemblPlants" id="Pp3c27_3010V3.2">
    <property type="protein sequence ID" value="Pp3c27_3010V3.2"/>
    <property type="gene ID" value="Pp3c27_3010"/>
</dbReference>
<organism evidence="6">
    <name type="scientific">Physcomitrium patens</name>
    <name type="common">Spreading-leaved earth moss</name>
    <name type="synonym">Physcomitrella patens</name>
    <dbReference type="NCBI Taxonomy" id="3218"/>
    <lineage>
        <taxon>Eukaryota</taxon>
        <taxon>Viridiplantae</taxon>
        <taxon>Streptophyta</taxon>
        <taxon>Embryophyta</taxon>
        <taxon>Bryophyta</taxon>
        <taxon>Bryophytina</taxon>
        <taxon>Bryopsida</taxon>
        <taxon>Funariidae</taxon>
        <taxon>Funariales</taxon>
        <taxon>Funariaceae</taxon>
        <taxon>Physcomitrium</taxon>
    </lineage>
</organism>
<feature type="region of interest" description="Disordered" evidence="4">
    <location>
        <begin position="270"/>
        <end position="294"/>
    </location>
</feature>
<dbReference type="EnsemblPlants" id="Pp3c27_3010V3.1">
    <property type="protein sequence ID" value="Pp3c27_3010V3.1"/>
    <property type="gene ID" value="Pp3c27_3010"/>
</dbReference>
<dbReference type="SMART" id="SM00531">
    <property type="entry name" value="TFIIE"/>
    <property type="match status" value="1"/>
</dbReference>
<dbReference type="InterPro" id="IPR036390">
    <property type="entry name" value="WH_DNA-bd_sf"/>
</dbReference>
<dbReference type="FunFam" id="3.30.40.10:FF:000269">
    <property type="entry name" value="Transcription initiation factor IIE subunit alpha"/>
    <property type="match status" value="1"/>
</dbReference>
<dbReference type="InterPro" id="IPR024550">
    <property type="entry name" value="TFIIEa/SarR/Rpc3_HTH_dom"/>
</dbReference>
<dbReference type="Gramene" id="Pp3c27_3010V3.2">
    <property type="protein sequence ID" value="Pp3c27_3010V3.2"/>
    <property type="gene ID" value="Pp3c27_3010"/>
</dbReference>
<dbReference type="AlphaFoldDB" id="A9S7R4"/>
<evidence type="ECO:0000256" key="3">
    <source>
        <dbReference type="ARBA" id="ARBA00023163"/>
    </source>
</evidence>
<keyword evidence="3" id="KW-0804">Transcription</keyword>
<dbReference type="STRING" id="3218.A9S7R4"/>
<dbReference type="GeneID" id="112278493"/>
<comment type="similarity">
    <text evidence="1">Belongs to the TFIIE alpha subunit family.</text>
</comment>
<dbReference type="Pfam" id="PF02002">
    <property type="entry name" value="TFIIE_alpha"/>
    <property type="match status" value="1"/>
</dbReference>
<feature type="compositionally biased region" description="Acidic residues" evidence="4">
    <location>
        <begin position="473"/>
        <end position="483"/>
    </location>
</feature>
<feature type="region of interest" description="Disordered" evidence="4">
    <location>
        <begin position="446"/>
        <end position="483"/>
    </location>
</feature>
<keyword evidence="2" id="KW-0805">Transcription regulation</keyword>
<dbReference type="RefSeq" id="XP_024367831.1">
    <property type="nucleotide sequence ID" value="XM_024512063.2"/>
</dbReference>
<proteinExistence type="inferred from homology"/>
<dbReference type="GO" id="GO:0005673">
    <property type="term" value="C:transcription factor TFIIE complex"/>
    <property type="evidence" value="ECO:0000318"/>
    <property type="project" value="GO_Central"/>
</dbReference>
<evidence type="ECO:0000256" key="1">
    <source>
        <dbReference type="ARBA" id="ARBA00008947"/>
    </source>
</evidence>
<dbReference type="OrthoDB" id="361102at2759"/>
<dbReference type="Proteomes" id="UP000006727">
    <property type="component" value="Chromosome 27"/>
</dbReference>
<dbReference type="KEGG" id="ppp:112278493"/>
<evidence type="ECO:0000259" key="5">
    <source>
        <dbReference type="PROSITE" id="PS51344"/>
    </source>
</evidence>
<dbReference type="eggNOG" id="KOG2593">
    <property type="taxonomic scope" value="Eukaryota"/>
</dbReference>
<evidence type="ECO:0000313" key="7">
    <source>
        <dbReference type="EnsemblPlants" id="Pp3c27_3010V3.1"/>
    </source>
</evidence>
<dbReference type="SUPFAM" id="SSF57783">
    <property type="entry name" value="Zinc beta-ribbon"/>
    <property type="match status" value="1"/>
</dbReference>
<dbReference type="InterPro" id="IPR013083">
    <property type="entry name" value="Znf_RING/FYVE/PHD"/>
</dbReference>
<evidence type="ECO:0000256" key="2">
    <source>
        <dbReference type="ARBA" id="ARBA00023015"/>
    </source>
</evidence>
<sequence length="483" mass="53880">MSIEPFRRLVKLVARAFYDEEIPAKGPNRSKSDKSDNKGIAVVVLDALTRRQWVKEEDLAKKLRLHPKQLRRTLRVLEEEMLIIREHRKETVKGAKVYNAAVAAVSDGTTGEKEGEEKLKLHTHSYCCLDYAQVYDIVRYRIHRARKKIKDELEDRNAIQEYVCPNAGCGRRYSALDATRLINQLTELFHCENCDAELVEEADKFAVPAPEGDGEDNARRRRREKLRELLEKLDKQLQPLHIQLERVKALVPPDFGTLVQWEKRAISSVRAGGESNEDAAKAAHGQGSTGPPMPYMGETKVDVVMAGAAKNEGKDETAAGPTKVLPPWMIREGMNLNAKQRGEALEGEWNEDNGGTSNADIKPAEEDKEAMQKKLQEEYVRAYYAAILASQQNASQPPKSENNEMSYVEKDVSTEAAAEVSAGVVVKDEGEDDDDVEWEDAPAAEVPIAGSGHDENLEDTEGAPVEGQGDYAGEADEDDIEWE</sequence>
<dbReference type="InterPro" id="IPR017919">
    <property type="entry name" value="TFIIE/TFIIEa_HTH"/>
</dbReference>
<reference evidence="6 8" key="1">
    <citation type="journal article" date="2008" name="Science">
        <title>The Physcomitrella genome reveals evolutionary insights into the conquest of land by plants.</title>
        <authorList>
            <person name="Rensing S."/>
            <person name="Lang D."/>
            <person name="Zimmer A."/>
            <person name="Terry A."/>
            <person name="Salamov A."/>
            <person name="Shapiro H."/>
            <person name="Nishiyama T."/>
            <person name="Perroud P.-F."/>
            <person name="Lindquist E."/>
            <person name="Kamisugi Y."/>
            <person name="Tanahashi T."/>
            <person name="Sakakibara K."/>
            <person name="Fujita T."/>
            <person name="Oishi K."/>
            <person name="Shin-I T."/>
            <person name="Kuroki Y."/>
            <person name="Toyoda A."/>
            <person name="Suzuki Y."/>
            <person name="Hashimoto A."/>
            <person name="Yamaguchi K."/>
            <person name="Sugano A."/>
            <person name="Kohara Y."/>
            <person name="Fujiyama A."/>
            <person name="Anterola A."/>
            <person name="Aoki S."/>
            <person name="Ashton N."/>
            <person name="Barbazuk W.B."/>
            <person name="Barker E."/>
            <person name="Bennetzen J."/>
            <person name="Bezanilla M."/>
            <person name="Blankenship R."/>
            <person name="Cho S.H."/>
            <person name="Dutcher S."/>
            <person name="Estelle M."/>
            <person name="Fawcett J.A."/>
            <person name="Gundlach H."/>
            <person name="Hanada K."/>
            <person name="Heyl A."/>
            <person name="Hicks K.A."/>
            <person name="Hugh J."/>
            <person name="Lohr M."/>
            <person name="Mayer K."/>
            <person name="Melkozernov A."/>
            <person name="Murata T."/>
            <person name="Nelson D."/>
            <person name="Pils B."/>
            <person name="Prigge M."/>
            <person name="Reiss B."/>
            <person name="Renner T."/>
            <person name="Rombauts S."/>
            <person name="Rushton P."/>
            <person name="Sanderfoot A."/>
            <person name="Schween G."/>
            <person name="Shiu S.-H."/>
            <person name="Stueber K."/>
            <person name="Theodoulou F.L."/>
            <person name="Tu H."/>
            <person name="Van de Peer Y."/>
            <person name="Verrier P.J."/>
            <person name="Waters E."/>
            <person name="Wood A."/>
            <person name="Yang L."/>
            <person name="Cove D."/>
            <person name="Cuming A."/>
            <person name="Hasebe M."/>
            <person name="Lucas S."/>
            <person name="Mishler D.B."/>
            <person name="Reski R."/>
            <person name="Grigoriev I."/>
            <person name="Quatrano R.S."/>
            <person name="Boore J.L."/>
        </authorList>
    </citation>
    <scope>NUCLEOTIDE SEQUENCE [LARGE SCALE GENOMIC DNA]</scope>
    <source>
        <strain evidence="7 8">cv. Gransden 2004</strain>
    </source>
</reference>
<dbReference type="PANTHER" id="PTHR13097:SF7">
    <property type="entry name" value="GENERAL TRANSCRIPTION FACTOR IIE SUBUNIT 1"/>
    <property type="match status" value="1"/>
</dbReference>
<dbReference type="FunCoup" id="A9S7R4">
    <property type="interactions" value="3323"/>
</dbReference>
<dbReference type="HOGENOM" id="CLU_046063_0_0_1"/>
<feature type="region of interest" description="Disordered" evidence="4">
    <location>
        <begin position="346"/>
        <end position="372"/>
    </location>
</feature>
<evidence type="ECO:0000256" key="4">
    <source>
        <dbReference type="SAM" id="MobiDB-lite"/>
    </source>
</evidence>
<evidence type="ECO:0000313" key="6">
    <source>
        <dbReference type="EMBL" id="PNR26269.1"/>
    </source>
</evidence>
<dbReference type="GO" id="GO:0006367">
    <property type="term" value="P:transcription initiation at RNA polymerase II promoter"/>
    <property type="evidence" value="ECO:0000318"/>
    <property type="project" value="GO_Central"/>
</dbReference>
<dbReference type="PaxDb" id="3218-PP1S54_240V6.1"/>
<protein>
    <recommendedName>
        <fullName evidence="5">HTH TFE/IIEalpha-type domain-containing protein</fullName>
    </recommendedName>
</protein>
<dbReference type="SUPFAM" id="SSF46785">
    <property type="entry name" value="Winged helix' DNA-binding domain"/>
    <property type="match status" value="1"/>
</dbReference>
<evidence type="ECO:0000313" key="8">
    <source>
        <dbReference type="Proteomes" id="UP000006727"/>
    </source>
</evidence>
<gene>
    <name evidence="7" type="primary">LOC112278493</name>
    <name evidence="6" type="ORF">PHYPA_030843</name>
</gene>
<dbReference type="Gene3D" id="3.30.40.10">
    <property type="entry name" value="Zinc/RING finger domain, C3HC4 (zinc finger)"/>
    <property type="match status" value="1"/>
</dbReference>
<dbReference type="Gramene" id="Pp3c27_3010V3.1">
    <property type="protein sequence ID" value="Pp3c27_3010V3.1"/>
    <property type="gene ID" value="Pp3c27_3010"/>
</dbReference>
<keyword evidence="8" id="KW-1185">Reference proteome</keyword>
<dbReference type="InterPro" id="IPR039997">
    <property type="entry name" value="TFE"/>
</dbReference>
<reference evidence="6 8" key="2">
    <citation type="journal article" date="2018" name="Plant J.">
        <title>The Physcomitrella patens chromosome-scale assembly reveals moss genome structure and evolution.</title>
        <authorList>
            <person name="Lang D."/>
            <person name="Ullrich K.K."/>
            <person name="Murat F."/>
            <person name="Fuchs J."/>
            <person name="Jenkins J."/>
            <person name="Haas F.B."/>
            <person name="Piednoel M."/>
            <person name="Gundlach H."/>
            <person name="Van Bel M."/>
            <person name="Meyberg R."/>
            <person name="Vives C."/>
            <person name="Morata J."/>
            <person name="Symeonidi A."/>
            <person name="Hiss M."/>
            <person name="Muchero W."/>
            <person name="Kamisugi Y."/>
            <person name="Saleh O."/>
            <person name="Blanc G."/>
            <person name="Decker E.L."/>
            <person name="van Gessel N."/>
            <person name="Grimwood J."/>
            <person name="Hayes R.D."/>
            <person name="Graham S.W."/>
            <person name="Gunter L.E."/>
            <person name="McDaniel S.F."/>
            <person name="Hoernstein S.N.W."/>
            <person name="Larsson A."/>
            <person name="Li F.W."/>
            <person name="Perroud P.F."/>
            <person name="Phillips J."/>
            <person name="Ranjan P."/>
            <person name="Rokshar D.S."/>
            <person name="Rothfels C.J."/>
            <person name="Schneider L."/>
            <person name="Shu S."/>
            <person name="Stevenson D.W."/>
            <person name="Thummler F."/>
            <person name="Tillich M."/>
            <person name="Villarreal Aguilar J.C."/>
            <person name="Widiez T."/>
            <person name="Wong G.K."/>
            <person name="Wymore A."/>
            <person name="Zhang Y."/>
            <person name="Zimmer A.D."/>
            <person name="Quatrano R.S."/>
            <person name="Mayer K.F.X."/>
            <person name="Goodstein D."/>
            <person name="Casacuberta J.M."/>
            <person name="Vandepoele K."/>
            <person name="Reski R."/>
            <person name="Cuming A.C."/>
            <person name="Tuskan G.A."/>
            <person name="Maumus F."/>
            <person name="Salse J."/>
            <person name="Schmutz J."/>
            <person name="Rensing S.A."/>
        </authorList>
    </citation>
    <scope>NUCLEOTIDE SEQUENCE [LARGE SCALE GENOMIC DNA]</scope>
    <source>
        <strain evidence="7 8">cv. Gransden 2004</strain>
    </source>
</reference>
<dbReference type="PROSITE" id="PS51344">
    <property type="entry name" value="HTH_TFE_IIE"/>
    <property type="match status" value="1"/>
</dbReference>
<name>A9S7R4_PHYPA</name>
<reference evidence="7" key="3">
    <citation type="submission" date="2020-12" db="UniProtKB">
        <authorList>
            <consortium name="EnsemblPlants"/>
        </authorList>
    </citation>
    <scope>IDENTIFICATION</scope>
</reference>
<dbReference type="PANTHER" id="PTHR13097">
    <property type="entry name" value="TRANSCRIPTION INITIATION FACTOR IIE, ALPHA SUBUNIT"/>
    <property type="match status" value="1"/>
</dbReference>
<feature type="domain" description="HTH TFE/IIEalpha-type" evidence="5">
    <location>
        <begin position="6"/>
        <end position="139"/>
    </location>
</feature>
<dbReference type="EMBL" id="ABEU02000027">
    <property type="protein sequence ID" value="PNR26269.1"/>
    <property type="molecule type" value="Genomic_DNA"/>
</dbReference>
<accession>A9S7R4</accession>
<dbReference type="RefSeq" id="XP_024367830.1">
    <property type="nucleotide sequence ID" value="XM_024512062.2"/>
</dbReference>
<dbReference type="InterPro" id="IPR002853">
    <property type="entry name" value="TFIIE_asu"/>
</dbReference>
<feature type="compositionally biased region" description="Basic and acidic residues" evidence="4">
    <location>
        <begin position="362"/>
        <end position="372"/>
    </location>
</feature>
<dbReference type="OMA" id="DAIKWKV"/>